<name>A0A8T3YPD9_9ARCH</name>
<gene>
    <name evidence="7" type="ORF">HY544_05225</name>
</gene>
<keyword evidence="5" id="KW-0238">DNA-binding</keyword>
<protein>
    <submittedName>
        <fullName evidence="7">DNA polymerase II large subunit</fullName>
        <ecNumber evidence="7">2.7.7.7</ecNumber>
    </submittedName>
</protein>
<accession>A0A8T3YPD9</accession>
<evidence type="ECO:0000256" key="5">
    <source>
        <dbReference type="ARBA" id="ARBA00023125"/>
    </source>
</evidence>
<dbReference type="InterPro" id="IPR054475">
    <property type="entry name" value="Znf-DPOE"/>
</dbReference>
<evidence type="ECO:0000256" key="4">
    <source>
        <dbReference type="ARBA" id="ARBA00022932"/>
    </source>
</evidence>
<comment type="caution">
    <text evidence="7">The sequence shown here is derived from an EMBL/GenBank/DDBJ whole genome shotgun (WGS) entry which is preliminary data.</text>
</comment>
<feature type="non-terminal residue" evidence="7">
    <location>
        <position position="1"/>
    </location>
</feature>
<reference evidence="7" key="1">
    <citation type="submission" date="2020-07" db="EMBL/GenBank/DDBJ databases">
        <title>Huge and variable diversity of episymbiotic CPR bacteria and DPANN archaea in groundwater ecosystems.</title>
        <authorList>
            <person name="He C.Y."/>
            <person name="Keren R."/>
            <person name="Whittaker M."/>
            <person name="Farag I.F."/>
            <person name="Doudna J."/>
            <person name="Cate J.H.D."/>
            <person name="Banfield J.F."/>
        </authorList>
    </citation>
    <scope>NUCLEOTIDE SEQUENCE</scope>
    <source>
        <strain evidence="7">NC_groundwater_1296_Ag_S-0.2um_52_80</strain>
    </source>
</reference>
<evidence type="ECO:0000256" key="2">
    <source>
        <dbReference type="ARBA" id="ARBA00022695"/>
    </source>
</evidence>
<keyword evidence="4" id="KW-0239">DNA-directed DNA polymerase</keyword>
<dbReference type="EMBL" id="JACQPB010000046">
    <property type="protein sequence ID" value="MBI4210878.1"/>
    <property type="molecule type" value="Genomic_DNA"/>
</dbReference>
<keyword evidence="2 7" id="KW-0548">Nucleotidyltransferase</keyword>
<dbReference type="Proteomes" id="UP000732298">
    <property type="component" value="Unassembled WGS sequence"/>
</dbReference>
<dbReference type="PANTHER" id="PTHR42210">
    <property type="entry name" value="DNA POLYMERASE II LARGE SUBUNIT"/>
    <property type="match status" value="1"/>
</dbReference>
<evidence type="ECO:0000313" key="8">
    <source>
        <dbReference type="Proteomes" id="UP000732298"/>
    </source>
</evidence>
<evidence type="ECO:0000256" key="1">
    <source>
        <dbReference type="ARBA" id="ARBA00022679"/>
    </source>
</evidence>
<dbReference type="GO" id="GO:0003677">
    <property type="term" value="F:DNA binding"/>
    <property type="evidence" value="ECO:0007669"/>
    <property type="project" value="UniProtKB-KW"/>
</dbReference>
<dbReference type="GO" id="GO:0006260">
    <property type="term" value="P:DNA replication"/>
    <property type="evidence" value="ECO:0007669"/>
    <property type="project" value="UniProtKB-KW"/>
</dbReference>
<sequence>GNTYSAYKLLPSKEEKLKGQILLAEQIRAVDAQGVAKMVIEKHLLRDIKGNLRKFSTQQFRCVKCNKKYRRPPLSGMCECKGKLLFTVSEGSITKYLGPAISLAEKYAVSAYLQQTLMLTKKRVEEVFGRDKEKQEGLGRWFG</sequence>
<dbReference type="Pfam" id="PF22912">
    <property type="entry name" value="zf-DPOE"/>
    <property type="match status" value="1"/>
</dbReference>
<dbReference type="InterPro" id="IPR004475">
    <property type="entry name" value="PolC_DP2"/>
</dbReference>
<feature type="domain" description="DNA polymerase-epsilon zinc finger" evidence="6">
    <location>
        <begin position="57"/>
        <end position="108"/>
    </location>
</feature>
<keyword evidence="1 7" id="KW-0808">Transferase</keyword>
<keyword evidence="3" id="KW-0235">DNA replication</keyword>
<dbReference type="AlphaFoldDB" id="A0A8T3YPD9"/>
<evidence type="ECO:0000256" key="3">
    <source>
        <dbReference type="ARBA" id="ARBA00022705"/>
    </source>
</evidence>
<proteinExistence type="predicted"/>
<dbReference type="EC" id="2.7.7.7" evidence="7"/>
<dbReference type="GO" id="GO:0003887">
    <property type="term" value="F:DNA-directed DNA polymerase activity"/>
    <property type="evidence" value="ECO:0007669"/>
    <property type="project" value="UniProtKB-KW"/>
</dbReference>
<evidence type="ECO:0000259" key="6">
    <source>
        <dbReference type="Pfam" id="PF22912"/>
    </source>
</evidence>
<organism evidence="7 8">
    <name type="scientific">Candidatus Iainarchaeum sp</name>
    <dbReference type="NCBI Taxonomy" id="3101447"/>
    <lineage>
        <taxon>Archaea</taxon>
        <taxon>Candidatus Iainarchaeota</taxon>
        <taxon>Candidatus Iainarchaeia</taxon>
        <taxon>Candidatus Iainarchaeales</taxon>
        <taxon>Candidatus Iainarchaeaceae</taxon>
        <taxon>Candidatus Iainarchaeum</taxon>
    </lineage>
</organism>
<evidence type="ECO:0000313" key="7">
    <source>
        <dbReference type="EMBL" id="MBI4210878.1"/>
    </source>
</evidence>
<dbReference type="PANTHER" id="PTHR42210:SF1">
    <property type="entry name" value="DNA POLYMERASE II LARGE SUBUNIT"/>
    <property type="match status" value="1"/>
</dbReference>